<keyword evidence="1" id="KW-0472">Membrane</keyword>
<feature type="transmembrane region" description="Helical" evidence="1">
    <location>
        <begin position="46"/>
        <end position="64"/>
    </location>
</feature>
<proteinExistence type="predicted"/>
<keyword evidence="3" id="KW-1185">Reference proteome</keyword>
<dbReference type="KEGG" id="nav:JQS30_06565"/>
<accession>A0A895XTC6</accession>
<sequence>MSEKITFHPTPVQTIGRSFLISIGITAIALIPATALIAAINPDLWWLLPAVPLVAMTATFVIAVRASHHIGIVADDRGIQPVSSSGDHVGRYAPWPMIVDIRAERWRRRIVPVIYLNDPDSTPWRLRAPYSGHFLASDPEIDEKIFILRSMWETYRHDRPPDWSDHDTT</sequence>
<dbReference type="RefSeq" id="WP_213172571.1">
    <property type="nucleotide sequence ID" value="NZ_CP070496.1"/>
</dbReference>
<keyword evidence="1" id="KW-1133">Transmembrane helix</keyword>
<evidence type="ECO:0000256" key="1">
    <source>
        <dbReference type="SAM" id="Phobius"/>
    </source>
</evidence>
<evidence type="ECO:0000313" key="3">
    <source>
        <dbReference type="Proteomes" id="UP000662939"/>
    </source>
</evidence>
<feature type="transmembrane region" description="Helical" evidence="1">
    <location>
        <begin position="20"/>
        <end position="40"/>
    </location>
</feature>
<dbReference type="EMBL" id="CP070496">
    <property type="protein sequence ID" value="QSB06559.1"/>
    <property type="molecule type" value="Genomic_DNA"/>
</dbReference>
<keyword evidence="1" id="KW-0812">Transmembrane</keyword>
<evidence type="ECO:0000313" key="2">
    <source>
        <dbReference type="EMBL" id="QSB06559.1"/>
    </source>
</evidence>
<protein>
    <recommendedName>
        <fullName evidence="4">PH domain-containing protein</fullName>
    </recommendedName>
</protein>
<organism evidence="2 3">
    <name type="scientific">Natronoglycomyces albus</name>
    <dbReference type="NCBI Taxonomy" id="2811108"/>
    <lineage>
        <taxon>Bacteria</taxon>
        <taxon>Bacillati</taxon>
        <taxon>Actinomycetota</taxon>
        <taxon>Actinomycetes</taxon>
        <taxon>Glycomycetales</taxon>
        <taxon>Glycomycetaceae</taxon>
        <taxon>Natronoglycomyces</taxon>
    </lineage>
</organism>
<name>A0A895XTC6_9ACTN</name>
<evidence type="ECO:0008006" key="4">
    <source>
        <dbReference type="Google" id="ProtNLM"/>
    </source>
</evidence>
<dbReference type="Proteomes" id="UP000662939">
    <property type="component" value="Chromosome"/>
</dbReference>
<reference evidence="2" key="1">
    <citation type="submission" date="2021-02" db="EMBL/GenBank/DDBJ databases">
        <title>Natronoglycomyces albus gen. nov., sp. nov, a haloalkaliphilic actinobacterium from a soda solonchak soil.</title>
        <authorList>
            <person name="Sorokin D.Y."/>
            <person name="Khijniak T.V."/>
            <person name="Zakharycheva A.P."/>
            <person name="Boueva O.V."/>
            <person name="Ariskina E.V."/>
            <person name="Hahnke R.L."/>
            <person name="Bunk B."/>
            <person name="Sproer C."/>
            <person name="Schumann P."/>
            <person name="Evtushenko L.I."/>
            <person name="Kublanov I.V."/>
        </authorList>
    </citation>
    <scope>NUCLEOTIDE SEQUENCE</scope>
    <source>
        <strain evidence="2">DSM 106290</strain>
    </source>
</reference>
<gene>
    <name evidence="2" type="ORF">JQS30_06565</name>
</gene>
<dbReference type="AlphaFoldDB" id="A0A895XTC6"/>